<proteinExistence type="predicted"/>
<sequence length="215" mass="24799">MPTAFPLFPLLPPELRLKILTFASLPPLSPKIHLLAPHPLHPGTYISNQPPHALLSTTSLARSIYLSSTQALPAFNTYVSFTHDIFYYITPVTHLNTTRLTAFLACEDVKDITRFAVKRELFDRAHREILEGMEALEKLWVVWKDWRPVREALLEREIGFRELDEEGGLMRRGEAHTEYILKMCRQRYSEGGPIEKKAARYHERGPVRIRLGLVE</sequence>
<dbReference type="Proteomes" id="UP001595075">
    <property type="component" value="Unassembled WGS sequence"/>
</dbReference>
<reference evidence="2 3" key="1">
    <citation type="journal article" date="2024" name="Commun. Biol.">
        <title>Comparative genomic analysis of thermophilic fungi reveals convergent evolutionary adaptations and gene losses.</title>
        <authorList>
            <person name="Steindorff A.S."/>
            <person name="Aguilar-Pontes M.V."/>
            <person name="Robinson A.J."/>
            <person name="Andreopoulos B."/>
            <person name="LaButti K."/>
            <person name="Kuo A."/>
            <person name="Mondo S."/>
            <person name="Riley R."/>
            <person name="Otillar R."/>
            <person name="Haridas S."/>
            <person name="Lipzen A."/>
            <person name="Grimwood J."/>
            <person name="Schmutz J."/>
            <person name="Clum A."/>
            <person name="Reid I.D."/>
            <person name="Moisan M.C."/>
            <person name="Butler G."/>
            <person name="Nguyen T.T.M."/>
            <person name="Dewar K."/>
            <person name="Conant G."/>
            <person name="Drula E."/>
            <person name="Henrissat B."/>
            <person name="Hansel C."/>
            <person name="Singer S."/>
            <person name="Hutchinson M.I."/>
            <person name="de Vries R.P."/>
            <person name="Natvig D.O."/>
            <person name="Powell A.J."/>
            <person name="Tsang A."/>
            <person name="Grigoriev I.V."/>
        </authorList>
    </citation>
    <scope>NUCLEOTIDE SEQUENCE [LARGE SCALE GENOMIC DNA]</scope>
    <source>
        <strain evidence="2 3">CBS 494.80</strain>
    </source>
</reference>
<name>A0ABR4CKR0_9HELO</name>
<accession>A0ABR4CKR0</accession>
<protein>
    <recommendedName>
        <fullName evidence="1">2EXR domain-containing protein</fullName>
    </recommendedName>
</protein>
<dbReference type="InterPro" id="IPR045518">
    <property type="entry name" value="2EXR"/>
</dbReference>
<keyword evidence="3" id="KW-1185">Reference proteome</keyword>
<gene>
    <name evidence="2" type="ORF">VTL71DRAFT_13535</name>
</gene>
<organism evidence="2 3">
    <name type="scientific">Oculimacula yallundae</name>
    <dbReference type="NCBI Taxonomy" id="86028"/>
    <lineage>
        <taxon>Eukaryota</taxon>
        <taxon>Fungi</taxon>
        <taxon>Dikarya</taxon>
        <taxon>Ascomycota</taxon>
        <taxon>Pezizomycotina</taxon>
        <taxon>Leotiomycetes</taxon>
        <taxon>Helotiales</taxon>
        <taxon>Ploettnerulaceae</taxon>
        <taxon>Oculimacula</taxon>
    </lineage>
</organism>
<evidence type="ECO:0000313" key="3">
    <source>
        <dbReference type="Proteomes" id="UP001595075"/>
    </source>
</evidence>
<comment type="caution">
    <text evidence="2">The sequence shown here is derived from an EMBL/GenBank/DDBJ whole genome shotgun (WGS) entry which is preliminary data.</text>
</comment>
<dbReference type="Pfam" id="PF20150">
    <property type="entry name" value="2EXR"/>
    <property type="match status" value="1"/>
</dbReference>
<evidence type="ECO:0000313" key="2">
    <source>
        <dbReference type="EMBL" id="KAL2070509.1"/>
    </source>
</evidence>
<feature type="domain" description="2EXR" evidence="1">
    <location>
        <begin position="5"/>
        <end position="85"/>
    </location>
</feature>
<dbReference type="EMBL" id="JAZHXI010000006">
    <property type="protein sequence ID" value="KAL2070509.1"/>
    <property type="molecule type" value="Genomic_DNA"/>
</dbReference>
<evidence type="ECO:0000259" key="1">
    <source>
        <dbReference type="Pfam" id="PF20150"/>
    </source>
</evidence>